<sequence length="241" mass="26162">MAQPACSCSPPGLPSGSVGASIRYASNTECIELEGPFVVKVTETPRTRRRSNTRARLIEATDALISDSGRTWFGVEEVCRAAGFTRGAFYSSYDAMEDLLFEVYEHQNDALVERLRRTAEPLLGTTDVLPTDRVVRHLLEAGVTDQPRIALHAALVARAAHQPDIALALDARVERLREGLQEIFVDLIAKTGRTLTVTPEAFTRALMAAQAGASGQFLSDRAATEEVRYLTAMAVVEGLSA</sequence>
<evidence type="ECO:0000313" key="4">
    <source>
        <dbReference type="EMBL" id="TDL09858.1"/>
    </source>
</evidence>
<dbReference type="Pfam" id="PF00440">
    <property type="entry name" value="TetR_N"/>
    <property type="match status" value="1"/>
</dbReference>
<dbReference type="AlphaFoldDB" id="A0A4R5X8C1"/>
<gene>
    <name evidence="4" type="ORF">EUA04_07830</name>
</gene>
<dbReference type="InterPro" id="IPR001647">
    <property type="entry name" value="HTH_TetR"/>
</dbReference>
<feature type="domain" description="HTH tetR-type" evidence="3">
    <location>
        <begin position="51"/>
        <end position="111"/>
    </location>
</feature>
<dbReference type="GO" id="GO:0003700">
    <property type="term" value="F:DNA-binding transcription factor activity"/>
    <property type="evidence" value="ECO:0007669"/>
    <property type="project" value="TreeGrafter"/>
</dbReference>
<evidence type="ECO:0000256" key="1">
    <source>
        <dbReference type="ARBA" id="ARBA00023125"/>
    </source>
</evidence>
<dbReference type="SUPFAM" id="SSF46689">
    <property type="entry name" value="Homeodomain-like"/>
    <property type="match status" value="1"/>
</dbReference>
<feature type="DNA-binding region" description="H-T-H motif" evidence="2">
    <location>
        <begin position="74"/>
        <end position="93"/>
    </location>
</feature>
<dbReference type="EMBL" id="SDLP01000002">
    <property type="protein sequence ID" value="TDL09858.1"/>
    <property type="molecule type" value="Genomic_DNA"/>
</dbReference>
<dbReference type="PANTHER" id="PTHR30055:SF241">
    <property type="entry name" value="TRANSCRIPTIONAL REGULATORY PROTEIN"/>
    <property type="match status" value="1"/>
</dbReference>
<dbReference type="GO" id="GO:0000976">
    <property type="term" value="F:transcription cis-regulatory region binding"/>
    <property type="evidence" value="ECO:0007669"/>
    <property type="project" value="TreeGrafter"/>
</dbReference>
<comment type="caution">
    <text evidence="4">The sequence shown here is derived from an EMBL/GenBank/DDBJ whole genome shotgun (WGS) entry which is preliminary data.</text>
</comment>
<organism evidence="4 5">
    <name type="scientific">Mycolicibacterium obuense</name>
    <dbReference type="NCBI Taxonomy" id="1807"/>
    <lineage>
        <taxon>Bacteria</taxon>
        <taxon>Bacillati</taxon>
        <taxon>Actinomycetota</taxon>
        <taxon>Actinomycetes</taxon>
        <taxon>Mycobacteriales</taxon>
        <taxon>Mycobacteriaceae</taxon>
        <taxon>Mycolicibacterium</taxon>
    </lineage>
</organism>
<evidence type="ECO:0000256" key="2">
    <source>
        <dbReference type="PROSITE-ProRule" id="PRU00335"/>
    </source>
</evidence>
<accession>A0A4R5X8C1</accession>
<dbReference type="Gene3D" id="1.10.357.10">
    <property type="entry name" value="Tetracycline Repressor, domain 2"/>
    <property type="match status" value="1"/>
</dbReference>
<evidence type="ECO:0000259" key="3">
    <source>
        <dbReference type="PROSITE" id="PS50977"/>
    </source>
</evidence>
<name>A0A4R5X8C1_9MYCO</name>
<keyword evidence="1 2" id="KW-0238">DNA-binding</keyword>
<protein>
    <submittedName>
        <fullName evidence="4">TetR/AcrR family transcriptional regulator</fullName>
    </submittedName>
</protein>
<proteinExistence type="predicted"/>
<evidence type="ECO:0000313" key="5">
    <source>
        <dbReference type="Proteomes" id="UP000294952"/>
    </source>
</evidence>
<reference evidence="4 5" key="1">
    <citation type="submission" date="2019-01" db="EMBL/GenBank/DDBJ databases">
        <title>High-quality-draft genome sequences of five non-tuberculosis mycobacteriaceae isolated from a nosocomial environment.</title>
        <authorList>
            <person name="Tiago I."/>
            <person name="Alarico S."/>
            <person name="Pereira S.G."/>
            <person name="Coelho C."/>
            <person name="Maranha A."/>
            <person name="Empadinhas N."/>
        </authorList>
    </citation>
    <scope>NUCLEOTIDE SEQUENCE [LARGE SCALE GENOMIC DNA]</scope>
    <source>
        <strain evidence="4 5">22DIII</strain>
    </source>
</reference>
<dbReference type="PROSITE" id="PS50977">
    <property type="entry name" value="HTH_TETR_2"/>
    <property type="match status" value="1"/>
</dbReference>
<dbReference type="InterPro" id="IPR009057">
    <property type="entry name" value="Homeodomain-like_sf"/>
</dbReference>
<dbReference type="InterPro" id="IPR050109">
    <property type="entry name" value="HTH-type_TetR-like_transc_reg"/>
</dbReference>
<dbReference type="PANTHER" id="PTHR30055">
    <property type="entry name" value="HTH-TYPE TRANSCRIPTIONAL REGULATOR RUTR"/>
    <property type="match status" value="1"/>
</dbReference>
<dbReference type="Proteomes" id="UP000294952">
    <property type="component" value="Unassembled WGS sequence"/>
</dbReference>